<dbReference type="GO" id="GO:0003723">
    <property type="term" value="F:RNA binding"/>
    <property type="evidence" value="ECO:0007669"/>
    <property type="project" value="InterPro"/>
</dbReference>
<dbReference type="AlphaFoldDB" id="A0A0A7CNF2"/>
<name>A0A0A7CNF2_ACHHY</name>
<dbReference type="EMBL" id="JNBR01000447">
    <property type="protein sequence ID" value="OQR92682.1"/>
    <property type="molecule type" value="Genomic_DNA"/>
</dbReference>
<sequence length="307" mass="33645">MVRLIAVVLVASSVSAIDYLGGWVEPAHKQCVDICKNSNPKPGCFNPADDCHTKLQRPGDYDYMVFDQIYAPQFCRDLDNGVDSMITHQNVNKYPNGIKCEGVVKSELFVHGLWPNYNAGYPGCCNVTDTIPNKPFDASTFATKYPELFKDMSEQWIDPAVGNSTERLCQGYNHEFQKHGICFGAFGADYDRAAHQYFRATLDVKSRLDAASTKIALWATEAATNVTINDIQALYSKKVNVLCSVVPGELPNRIVAVRTCWAKAVPKDNCGEALLVAGETQDCAGALSTTCDAALPLDFSSYAPPAY</sequence>
<dbReference type="PROSITE" id="PS00530">
    <property type="entry name" value="RNASE_T2_1"/>
    <property type="match status" value="1"/>
</dbReference>
<organism evidence="4">
    <name type="scientific">Achlya hypogyna</name>
    <name type="common">Oomycete</name>
    <name type="synonym">Protoachlya hypogyna</name>
    <dbReference type="NCBI Taxonomy" id="1202772"/>
    <lineage>
        <taxon>Eukaryota</taxon>
        <taxon>Sar</taxon>
        <taxon>Stramenopiles</taxon>
        <taxon>Oomycota</taxon>
        <taxon>Saprolegniomycetes</taxon>
        <taxon>Saprolegniales</taxon>
        <taxon>Achlyaceae</taxon>
        <taxon>Achlya</taxon>
    </lineage>
</organism>
<dbReference type="InterPro" id="IPR001568">
    <property type="entry name" value="RNase_T2-like"/>
</dbReference>
<dbReference type="InterPro" id="IPR018188">
    <property type="entry name" value="RNase_T2_His_AS_1"/>
</dbReference>
<dbReference type="Proteomes" id="UP000243579">
    <property type="component" value="Unassembled WGS sequence"/>
</dbReference>
<dbReference type="Pfam" id="PF00445">
    <property type="entry name" value="Ribonuclease_T2"/>
    <property type="match status" value="1"/>
</dbReference>
<gene>
    <name evidence="5" type="ORF">ACHHYP_03357</name>
</gene>
<dbReference type="GO" id="GO:0005576">
    <property type="term" value="C:extracellular region"/>
    <property type="evidence" value="ECO:0007669"/>
    <property type="project" value="TreeGrafter"/>
</dbReference>
<evidence type="ECO:0000313" key="5">
    <source>
        <dbReference type="EMBL" id="OQR92682.1"/>
    </source>
</evidence>
<dbReference type="InterPro" id="IPR036430">
    <property type="entry name" value="RNase_T2-like_sf"/>
</dbReference>
<dbReference type="GO" id="GO:0006401">
    <property type="term" value="P:RNA catabolic process"/>
    <property type="evidence" value="ECO:0007669"/>
    <property type="project" value="TreeGrafter"/>
</dbReference>
<evidence type="ECO:0000313" key="6">
    <source>
        <dbReference type="Proteomes" id="UP000243579"/>
    </source>
</evidence>
<dbReference type="PANTHER" id="PTHR11240">
    <property type="entry name" value="RIBONUCLEASE T2"/>
    <property type="match status" value="1"/>
</dbReference>
<dbReference type="Gene3D" id="3.90.730.10">
    <property type="entry name" value="Ribonuclease T2-like"/>
    <property type="match status" value="1"/>
</dbReference>
<proteinExistence type="inferred from homology"/>
<dbReference type="PANTHER" id="PTHR11240:SF22">
    <property type="entry name" value="RIBONUCLEASE T2"/>
    <property type="match status" value="1"/>
</dbReference>
<dbReference type="GO" id="GO:0033897">
    <property type="term" value="F:ribonuclease T2 activity"/>
    <property type="evidence" value="ECO:0007669"/>
    <property type="project" value="InterPro"/>
</dbReference>
<evidence type="ECO:0000313" key="4">
    <source>
        <dbReference type="EMBL" id="AIG55914.1"/>
    </source>
</evidence>
<evidence type="ECO:0000256" key="2">
    <source>
        <dbReference type="RuleBase" id="RU004328"/>
    </source>
</evidence>
<dbReference type="EMBL" id="KM038453">
    <property type="protein sequence ID" value="AIG55914.1"/>
    <property type="molecule type" value="Genomic_DNA"/>
</dbReference>
<keyword evidence="6" id="KW-1185">Reference proteome</keyword>
<evidence type="ECO:0000256" key="3">
    <source>
        <dbReference type="SAM" id="SignalP"/>
    </source>
</evidence>
<dbReference type="OrthoDB" id="435754at2759"/>
<evidence type="ECO:0000256" key="1">
    <source>
        <dbReference type="ARBA" id="ARBA00007469"/>
    </source>
</evidence>
<protein>
    <submittedName>
        <fullName evidence="5">Ribonuclease</fullName>
    </submittedName>
    <submittedName>
        <fullName evidence="4">Secreted protein</fullName>
    </submittedName>
</protein>
<dbReference type="SUPFAM" id="SSF55895">
    <property type="entry name" value="Ribonuclease Rh-like"/>
    <property type="match status" value="1"/>
</dbReference>
<accession>A0A0A7CNF2</accession>
<feature type="signal peptide" evidence="3">
    <location>
        <begin position="1"/>
        <end position="16"/>
    </location>
</feature>
<reference evidence="4 6" key="1">
    <citation type="journal article" date="2014" name="Genome Biol. Evol.">
        <title>The secreted proteins of Achlya hypogyna and Thraustotheca clavata identify the ancestral oomycete secretome and reveal gene acquisitions by horizontal gene transfer.</title>
        <authorList>
            <person name="Misner I."/>
            <person name="Blouin N."/>
            <person name="Leonard G."/>
            <person name="Richards T.A."/>
            <person name="Lane C.E."/>
        </authorList>
    </citation>
    <scope>NUCLEOTIDE SEQUENCE</scope>
    <source>
        <strain evidence="4 6">ATCC 48635</strain>
    </source>
</reference>
<keyword evidence="3" id="KW-0732">Signal</keyword>
<comment type="similarity">
    <text evidence="1 2">Belongs to the RNase T2 family.</text>
</comment>
<feature type="chain" id="PRO_5002038146" evidence="3">
    <location>
        <begin position="17"/>
        <end position="307"/>
    </location>
</feature>